<dbReference type="GO" id="GO:0032259">
    <property type="term" value="P:methylation"/>
    <property type="evidence" value="ECO:0007669"/>
    <property type="project" value="UniProtKB-KW"/>
</dbReference>
<dbReference type="Gene3D" id="3.40.50.150">
    <property type="entry name" value="Vaccinia Virus protein VP39"/>
    <property type="match status" value="1"/>
</dbReference>
<evidence type="ECO:0000313" key="2">
    <source>
        <dbReference type="Proteomes" id="UP001465668"/>
    </source>
</evidence>
<proteinExistence type="predicted"/>
<dbReference type="Pfam" id="PF13489">
    <property type="entry name" value="Methyltransf_23"/>
    <property type="match status" value="1"/>
</dbReference>
<dbReference type="GO" id="GO:0008168">
    <property type="term" value="F:methyltransferase activity"/>
    <property type="evidence" value="ECO:0007669"/>
    <property type="project" value="UniProtKB-KW"/>
</dbReference>
<dbReference type="CDD" id="cd02440">
    <property type="entry name" value="AdoMet_MTases"/>
    <property type="match status" value="1"/>
</dbReference>
<dbReference type="EMBL" id="JARVKM010000001">
    <property type="protein sequence ID" value="KAK9783985.1"/>
    <property type="molecule type" value="Genomic_DNA"/>
</dbReference>
<gene>
    <name evidence="1" type="ORF">SCAR479_00544</name>
</gene>
<accession>A0ABR2Y9Z5</accession>
<keyword evidence="1" id="KW-0489">Methyltransferase</keyword>
<sequence>MGPNVKSAAEERVIPVLEGRITDGQICNHVVTTPIHGTVIEVEAGSGMWADAFARVRATTSLHAKNVVPQCDSSKSGIAKIYGVEPNLKSAAALRQRVNGVGLEDIYEVLPIGIESLINPGASTDCIPPESVDCIAGVLCLCSIPDADRIIRHLYDLLKPGGQWYVYEHVKASRGGFLLRLYQSGFLVSFRVQNSITNQKSQGFSAIRGISSSDPVESVVPPKGASGKLGSGKMWILFSRPMKDHTMSCLT</sequence>
<dbReference type="SUPFAM" id="SSF53335">
    <property type="entry name" value="S-adenosyl-L-methionine-dependent methyltransferases"/>
    <property type="match status" value="1"/>
</dbReference>
<dbReference type="PANTHER" id="PTHR45036:SF1">
    <property type="entry name" value="METHYLTRANSFERASE LIKE 7A"/>
    <property type="match status" value="1"/>
</dbReference>
<protein>
    <submittedName>
        <fullName evidence="1">Methyltransferase type 11 domain-containing protein</fullName>
    </submittedName>
</protein>
<keyword evidence="2" id="KW-1185">Reference proteome</keyword>
<dbReference type="InterPro" id="IPR029063">
    <property type="entry name" value="SAM-dependent_MTases_sf"/>
</dbReference>
<organism evidence="1 2">
    <name type="scientific">Seiridium cardinale</name>
    <dbReference type="NCBI Taxonomy" id="138064"/>
    <lineage>
        <taxon>Eukaryota</taxon>
        <taxon>Fungi</taxon>
        <taxon>Dikarya</taxon>
        <taxon>Ascomycota</taxon>
        <taxon>Pezizomycotina</taxon>
        <taxon>Sordariomycetes</taxon>
        <taxon>Xylariomycetidae</taxon>
        <taxon>Amphisphaeriales</taxon>
        <taxon>Sporocadaceae</taxon>
        <taxon>Seiridium</taxon>
    </lineage>
</organism>
<dbReference type="PANTHER" id="PTHR45036">
    <property type="entry name" value="METHYLTRANSFERASE LIKE 7B"/>
    <property type="match status" value="1"/>
</dbReference>
<name>A0ABR2Y9Z5_9PEZI</name>
<keyword evidence="1" id="KW-0808">Transferase</keyword>
<dbReference type="InterPro" id="IPR052356">
    <property type="entry name" value="Thiol_S-MT"/>
</dbReference>
<dbReference type="Proteomes" id="UP001465668">
    <property type="component" value="Unassembled WGS sequence"/>
</dbReference>
<reference evidence="1 2" key="1">
    <citation type="submission" date="2024-02" db="EMBL/GenBank/DDBJ databases">
        <title>First draft genome assembly of two strains of Seiridium cardinale.</title>
        <authorList>
            <person name="Emiliani G."/>
            <person name="Scali E."/>
        </authorList>
    </citation>
    <scope>NUCLEOTIDE SEQUENCE [LARGE SCALE GENOMIC DNA]</scope>
    <source>
        <strain evidence="1 2">BM-138-000479</strain>
    </source>
</reference>
<evidence type="ECO:0000313" key="1">
    <source>
        <dbReference type="EMBL" id="KAK9783985.1"/>
    </source>
</evidence>
<comment type="caution">
    <text evidence="1">The sequence shown here is derived from an EMBL/GenBank/DDBJ whole genome shotgun (WGS) entry which is preliminary data.</text>
</comment>